<evidence type="ECO:0000256" key="3">
    <source>
        <dbReference type="ARBA" id="ARBA00023277"/>
    </source>
</evidence>
<dbReference type="Pfam" id="PF00331">
    <property type="entry name" value="Glyco_hydro_10"/>
    <property type="match status" value="1"/>
</dbReference>
<keyword evidence="2" id="KW-0378">Hydrolase</keyword>
<dbReference type="InterPro" id="IPR001000">
    <property type="entry name" value="GH10_dom"/>
</dbReference>
<evidence type="ECO:0000256" key="2">
    <source>
        <dbReference type="ARBA" id="ARBA00022801"/>
    </source>
</evidence>
<evidence type="ECO:0000313" key="6">
    <source>
        <dbReference type="EMBL" id="KAK8518882.1"/>
    </source>
</evidence>
<comment type="similarity">
    <text evidence="1">Belongs to the glycosyl hydrolase 10 (cellulase F) family.</text>
</comment>
<dbReference type="Proteomes" id="UP001472677">
    <property type="component" value="Unassembled WGS sequence"/>
</dbReference>
<dbReference type="InterPro" id="IPR044846">
    <property type="entry name" value="GH10"/>
</dbReference>
<comment type="caution">
    <text evidence="6">The sequence shown here is derived from an EMBL/GenBank/DDBJ whole genome shotgun (WGS) entry which is preliminary data.</text>
</comment>
<name>A0ABR2CH81_9ROSI</name>
<keyword evidence="4" id="KW-0624">Polysaccharide degradation</keyword>
<dbReference type="SUPFAM" id="SSF51445">
    <property type="entry name" value="(Trans)glycosidases"/>
    <property type="match status" value="1"/>
</dbReference>
<dbReference type="Gene3D" id="3.20.20.80">
    <property type="entry name" value="Glycosidases"/>
    <property type="match status" value="1"/>
</dbReference>
<gene>
    <name evidence="6" type="ORF">V6N12_012121</name>
</gene>
<protein>
    <recommendedName>
        <fullName evidence="5">GH10 domain-containing protein</fullName>
    </recommendedName>
</protein>
<keyword evidence="3" id="KW-0119">Carbohydrate metabolism</keyword>
<dbReference type="PANTHER" id="PTHR31490">
    <property type="entry name" value="GLYCOSYL HYDROLASE"/>
    <property type="match status" value="1"/>
</dbReference>
<sequence>MSVLRLRTENRIVDQCLAAPERARYGGGMTEFDRGTNGTKFVLLHNRAHSLQAVRLEKGNLYTFSGKCYNMKLFLLLMSRPVGPCRDSIVHDGCLAWIRIGKGSESESESVAVVFNASDGRLIHGGETIAKQGCWSLLKGGIVAEFSGLVEILLMGRAKGVEIWVDNVSLQPFTSKQWRSHQEKSIHKVRKKKLSFTVTYANKTAVDGALISILQTESGFPLGCGMNHKILTSEGYRKWFASRFKVTSFTNEMKWYSTEKVRGDENYTVADAMMRFAKRNGISVRGHNVFWDNRRMQPKWIKDLGPAELKKAVTRRLNSVVSKYAGQLTGWDVMNENLHFHFFEDKLGKNASYVLYSMAYHLDPNTTLFMNEYNTIENSKDHTATALNYKKKLEKILSFPGNKGLKAGIGLQGHFGAARPNIVYMRSALDILGTMGLPIWLTEVDVRKGPNQAEYLEDILREAYSHPAVKGIIIFGGPKVSGFDVMTLADSEFKTTRIGEVVDKLIKEWKFGRKQVRTDGRGWCEVSLFHGDYEVNVYHPLTKLSASISFKVAEDMENSTVFVQFDV</sequence>
<dbReference type="EMBL" id="JBBPBM010000052">
    <property type="protein sequence ID" value="KAK8518882.1"/>
    <property type="molecule type" value="Genomic_DNA"/>
</dbReference>
<keyword evidence="7" id="KW-1185">Reference proteome</keyword>
<organism evidence="6 7">
    <name type="scientific">Hibiscus sabdariffa</name>
    <name type="common">roselle</name>
    <dbReference type="NCBI Taxonomy" id="183260"/>
    <lineage>
        <taxon>Eukaryota</taxon>
        <taxon>Viridiplantae</taxon>
        <taxon>Streptophyta</taxon>
        <taxon>Embryophyta</taxon>
        <taxon>Tracheophyta</taxon>
        <taxon>Spermatophyta</taxon>
        <taxon>Magnoliopsida</taxon>
        <taxon>eudicotyledons</taxon>
        <taxon>Gunneridae</taxon>
        <taxon>Pentapetalae</taxon>
        <taxon>rosids</taxon>
        <taxon>malvids</taxon>
        <taxon>Malvales</taxon>
        <taxon>Malvaceae</taxon>
        <taxon>Malvoideae</taxon>
        <taxon>Hibiscus</taxon>
    </lineage>
</organism>
<dbReference type="InterPro" id="IPR017853">
    <property type="entry name" value="GH"/>
</dbReference>
<evidence type="ECO:0000256" key="1">
    <source>
        <dbReference type="ARBA" id="ARBA00007495"/>
    </source>
</evidence>
<reference evidence="6 7" key="1">
    <citation type="journal article" date="2024" name="G3 (Bethesda)">
        <title>Genome assembly of Hibiscus sabdariffa L. provides insights into metabolisms of medicinal natural products.</title>
        <authorList>
            <person name="Kim T."/>
        </authorList>
    </citation>
    <scope>NUCLEOTIDE SEQUENCE [LARGE SCALE GENOMIC DNA]</scope>
    <source>
        <strain evidence="6">TK-2024</strain>
        <tissue evidence="6">Old leaves</tissue>
    </source>
</reference>
<dbReference type="PROSITE" id="PS51760">
    <property type="entry name" value="GH10_2"/>
    <property type="match status" value="1"/>
</dbReference>
<evidence type="ECO:0000313" key="7">
    <source>
        <dbReference type="Proteomes" id="UP001472677"/>
    </source>
</evidence>
<proteinExistence type="inferred from homology"/>
<evidence type="ECO:0000259" key="5">
    <source>
        <dbReference type="PROSITE" id="PS51760"/>
    </source>
</evidence>
<evidence type="ECO:0000256" key="4">
    <source>
        <dbReference type="ARBA" id="ARBA00023326"/>
    </source>
</evidence>
<dbReference type="PANTHER" id="PTHR31490:SF52">
    <property type="entry name" value="ENDO-1,4-BETA-XYLANASE 5-RELATED"/>
    <property type="match status" value="1"/>
</dbReference>
<feature type="domain" description="GH10" evidence="5">
    <location>
        <begin position="204"/>
        <end position="505"/>
    </location>
</feature>
<dbReference type="SMART" id="SM00633">
    <property type="entry name" value="Glyco_10"/>
    <property type="match status" value="1"/>
</dbReference>
<accession>A0ABR2CH81</accession>